<name>A0A7H0LLT8_9SPHN</name>
<feature type="transmembrane region" description="Helical" evidence="1">
    <location>
        <begin position="225"/>
        <end position="252"/>
    </location>
</feature>
<dbReference type="EMBL" id="CP061038">
    <property type="protein sequence ID" value="QNQ10641.1"/>
    <property type="molecule type" value="Genomic_DNA"/>
</dbReference>
<keyword evidence="1" id="KW-0812">Transmembrane</keyword>
<feature type="transmembrane region" description="Helical" evidence="1">
    <location>
        <begin position="272"/>
        <end position="297"/>
    </location>
</feature>
<dbReference type="InterPro" id="IPR038728">
    <property type="entry name" value="YkvI-like"/>
</dbReference>
<feature type="transmembrane region" description="Helical" evidence="1">
    <location>
        <begin position="194"/>
        <end position="213"/>
    </location>
</feature>
<dbReference type="AlphaFoldDB" id="A0A7H0LLT8"/>
<keyword evidence="1" id="KW-0472">Membrane</keyword>
<dbReference type="PANTHER" id="PTHR37814">
    <property type="entry name" value="CONSERVED MEMBRANE PROTEIN"/>
    <property type="match status" value="1"/>
</dbReference>
<feature type="transmembrane region" description="Helical" evidence="1">
    <location>
        <begin position="96"/>
        <end position="120"/>
    </location>
</feature>
<evidence type="ECO:0000256" key="1">
    <source>
        <dbReference type="SAM" id="Phobius"/>
    </source>
</evidence>
<dbReference type="RefSeq" id="WP_187762932.1">
    <property type="nucleotide sequence ID" value="NZ_CP061038.1"/>
</dbReference>
<reference evidence="2 3" key="1">
    <citation type="submission" date="2020-09" db="EMBL/GenBank/DDBJ databases">
        <title>Sphingomonas sp., a new species isolated from pork steak.</title>
        <authorList>
            <person name="Heidler von Heilborn D."/>
        </authorList>
    </citation>
    <scope>NUCLEOTIDE SEQUENCE [LARGE SCALE GENOMIC DNA]</scope>
    <source>
        <strain evidence="3">S8-3T</strain>
    </source>
</reference>
<organism evidence="2 3">
    <name type="scientific">Sphingomonas alpina</name>
    <dbReference type="NCBI Taxonomy" id="653931"/>
    <lineage>
        <taxon>Bacteria</taxon>
        <taxon>Pseudomonadati</taxon>
        <taxon>Pseudomonadota</taxon>
        <taxon>Alphaproteobacteria</taxon>
        <taxon>Sphingomonadales</taxon>
        <taxon>Sphingomonadaceae</taxon>
        <taxon>Sphingomonas</taxon>
    </lineage>
</organism>
<dbReference type="PANTHER" id="PTHR37814:SF1">
    <property type="entry name" value="MEMBRANE PROTEIN"/>
    <property type="match status" value="1"/>
</dbReference>
<dbReference type="Proteomes" id="UP000516148">
    <property type="component" value="Chromosome"/>
</dbReference>
<evidence type="ECO:0000313" key="3">
    <source>
        <dbReference type="Proteomes" id="UP000516148"/>
    </source>
</evidence>
<sequence length="389" mass="41941">MNPVSATAGNAGPSWFQRFLLPGFAFKAVVIGGGYATGRELAEFFLPSGPWGGLAAMLLATLLWSLICAVTFAFAHKMGTFEYRSFFEKLLGPGWIAFEIGYVLFVTLILAVFGAAAGAIGSAMFGLPPIIGTLFLAASIALFATFGNASVERLFKYVSFLLYGVYALFMVLALSDFGDLIATNFRIPAPSDGWALGGLTYASYNVIGAVVILPVVRHMTSRRDAVISGIVAGPLAMAPAILFFICMIAFYPAIMHETLPSDFMLKQLELPLFHLLFQAMIFAALLESGTGSVHAINERIDAAMRARWHRPLSNRARGIIAAGMLIGCMFVADRFGLVALISSGYRALAYIFLAIYVVPLLTIGVFRLIRRHPAEKKQAPQGVVEGIIS</sequence>
<protein>
    <recommendedName>
        <fullName evidence="4">GerAB/ArcD/ProY family transporter</fullName>
    </recommendedName>
</protein>
<accession>A0A7H0LLT8</accession>
<proteinExistence type="predicted"/>
<keyword evidence="3" id="KW-1185">Reference proteome</keyword>
<feature type="transmembrane region" description="Helical" evidence="1">
    <location>
        <begin position="51"/>
        <end position="75"/>
    </location>
</feature>
<evidence type="ECO:0000313" key="2">
    <source>
        <dbReference type="EMBL" id="QNQ10641.1"/>
    </source>
</evidence>
<gene>
    <name evidence="2" type="ORF">H3Z74_05420</name>
</gene>
<feature type="transmembrane region" description="Helical" evidence="1">
    <location>
        <begin position="347"/>
        <end position="369"/>
    </location>
</feature>
<feature type="transmembrane region" description="Helical" evidence="1">
    <location>
        <begin position="126"/>
        <end position="147"/>
    </location>
</feature>
<evidence type="ECO:0008006" key="4">
    <source>
        <dbReference type="Google" id="ProtNLM"/>
    </source>
</evidence>
<feature type="transmembrane region" description="Helical" evidence="1">
    <location>
        <begin position="154"/>
        <end position="174"/>
    </location>
</feature>
<feature type="transmembrane region" description="Helical" evidence="1">
    <location>
        <begin position="318"/>
        <end position="341"/>
    </location>
</feature>
<dbReference type="KEGG" id="spap:H3Z74_05420"/>
<keyword evidence="1" id="KW-1133">Transmembrane helix</keyword>